<keyword evidence="1" id="KW-0812">Transmembrane</keyword>
<reference evidence="2" key="1">
    <citation type="submission" date="2020-04" db="EMBL/GenBank/DDBJ databases">
        <authorList>
            <person name="Chiriac C."/>
            <person name="Salcher M."/>
            <person name="Ghai R."/>
            <person name="Kavagutti S V."/>
        </authorList>
    </citation>
    <scope>NUCLEOTIDE SEQUENCE</scope>
</reference>
<evidence type="ECO:0000256" key="1">
    <source>
        <dbReference type="SAM" id="Phobius"/>
    </source>
</evidence>
<name>A0A6J5LTG3_9CAUD</name>
<keyword evidence="1" id="KW-1133">Transmembrane helix</keyword>
<organism evidence="2">
    <name type="scientific">uncultured Caudovirales phage</name>
    <dbReference type="NCBI Taxonomy" id="2100421"/>
    <lineage>
        <taxon>Viruses</taxon>
        <taxon>Duplodnaviria</taxon>
        <taxon>Heunggongvirae</taxon>
        <taxon>Uroviricota</taxon>
        <taxon>Caudoviricetes</taxon>
        <taxon>Peduoviridae</taxon>
        <taxon>Maltschvirus</taxon>
        <taxon>Maltschvirus maltsch</taxon>
    </lineage>
</organism>
<evidence type="ECO:0000313" key="2">
    <source>
        <dbReference type="EMBL" id="CAB4136443.1"/>
    </source>
</evidence>
<evidence type="ECO:0000313" key="3">
    <source>
        <dbReference type="EMBL" id="CAB4151435.1"/>
    </source>
</evidence>
<proteinExistence type="predicted"/>
<sequence>MSKEQFDKIISKWISRKLLVWIFATIFVAFKIITSTDWLVVSSIYLGTETALSVIEKYTNK</sequence>
<feature type="transmembrane region" description="Helical" evidence="1">
    <location>
        <begin position="18"/>
        <end position="41"/>
    </location>
</feature>
<protein>
    <submittedName>
        <fullName evidence="2">Uncharacterized protein</fullName>
    </submittedName>
</protein>
<accession>A0A6J5LTG3</accession>
<dbReference type="EMBL" id="LR796554">
    <property type="protein sequence ID" value="CAB4151435.1"/>
    <property type="molecule type" value="Genomic_DNA"/>
</dbReference>
<keyword evidence="1" id="KW-0472">Membrane</keyword>
<gene>
    <name evidence="2" type="ORF">UFOVP304_51</name>
    <name evidence="3" type="ORF">UFOVP584_16</name>
</gene>
<dbReference type="EMBL" id="LR796322">
    <property type="protein sequence ID" value="CAB4136443.1"/>
    <property type="molecule type" value="Genomic_DNA"/>
</dbReference>